<dbReference type="InterPro" id="IPR010225">
    <property type="entry name" value="HrpB"/>
</dbReference>
<dbReference type="SMART" id="SM00487">
    <property type="entry name" value="DEXDc"/>
    <property type="match status" value="1"/>
</dbReference>
<keyword evidence="2" id="KW-0378">Hydrolase</keyword>
<dbReference type="InterPro" id="IPR027417">
    <property type="entry name" value="P-loop_NTPase"/>
</dbReference>
<dbReference type="Pfam" id="PF00270">
    <property type="entry name" value="DEAD"/>
    <property type="match status" value="1"/>
</dbReference>
<evidence type="ECO:0000256" key="2">
    <source>
        <dbReference type="ARBA" id="ARBA00022801"/>
    </source>
</evidence>
<name>A0ABY5FCF2_9ACTN</name>
<protein>
    <submittedName>
        <fullName evidence="8">ATP-dependent helicase HrpB</fullName>
    </submittedName>
</protein>
<evidence type="ECO:0000256" key="4">
    <source>
        <dbReference type="ARBA" id="ARBA00022840"/>
    </source>
</evidence>
<keyword evidence="9" id="KW-1185">Reference proteome</keyword>
<dbReference type="Proteomes" id="UP001058236">
    <property type="component" value="Chromosome"/>
</dbReference>
<accession>A0ABY5FCF2</accession>
<proteinExistence type="predicted"/>
<evidence type="ECO:0000259" key="7">
    <source>
        <dbReference type="PROSITE" id="PS51194"/>
    </source>
</evidence>
<keyword evidence="1" id="KW-0547">Nucleotide-binding</keyword>
<feature type="domain" description="Helicase ATP-binding" evidence="6">
    <location>
        <begin position="20"/>
        <end position="185"/>
    </location>
</feature>
<evidence type="ECO:0000256" key="1">
    <source>
        <dbReference type="ARBA" id="ARBA00022741"/>
    </source>
</evidence>
<dbReference type="Pfam" id="PF00271">
    <property type="entry name" value="Helicase_C"/>
    <property type="match status" value="1"/>
</dbReference>
<dbReference type="InterPro" id="IPR014001">
    <property type="entry name" value="Helicase_ATP-bd"/>
</dbReference>
<dbReference type="EMBL" id="CP101397">
    <property type="protein sequence ID" value="UTR81349.1"/>
    <property type="molecule type" value="Genomic_DNA"/>
</dbReference>
<dbReference type="PIRSF" id="PIRSF005496">
    <property type="entry name" value="ATP_hel_hrpB"/>
    <property type="match status" value="1"/>
</dbReference>
<evidence type="ECO:0000256" key="5">
    <source>
        <dbReference type="SAM" id="MobiDB-lite"/>
    </source>
</evidence>
<dbReference type="InterPro" id="IPR011545">
    <property type="entry name" value="DEAD/DEAH_box_helicase_dom"/>
</dbReference>
<dbReference type="PANTHER" id="PTHR43519">
    <property type="entry name" value="ATP-DEPENDENT RNA HELICASE HRPB"/>
    <property type="match status" value="1"/>
</dbReference>
<dbReference type="SMART" id="SM00847">
    <property type="entry name" value="HA2"/>
    <property type="match status" value="1"/>
</dbReference>
<dbReference type="InterPro" id="IPR001650">
    <property type="entry name" value="Helicase_C-like"/>
</dbReference>
<keyword evidence="3 8" id="KW-0347">Helicase</keyword>
<dbReference type="SMART" id="SM00490">
    <property type="entry name" value="HELICc"/>
    <property type="match status" value="1"/>
</dbReference>
<dbReference type="PROSITE" id="PS51194">
    <property type="entry name" value="HELICASE_CTER"/>
    <property type="match status" value="1"/>
</dbReference>
<feature type="compositionally biased region" description="Gly residues" evidence="5">
    <location>
        <begin position="500"/>
        <end position="522"/>
    </location>
</feature>
<feature type="region of interest" description="Disordered" evidence="5">
    <location>
        <begin position="496"/>
        <end position="544"/>
    </location>
</feature>
<gene>
    <name evidence="8" type="ORF">NLU04_24195</name>
</gene>
<evidence type="ECO:0000313" key="9">
    <source>
        <dbReference type="Proteomes" id="UP001058236"/>
    </source>
</evidence>
<reference evidence="8" key="1">
    <citation type="submission" date="2022-07" db="EMBL/GenBank/DDBJ databases">
        <title>Genomic of Streptomyces cavourensis F2.</title>
        <authorList>
            <person name="Hu S."/>
            <person name="Liang W."/>
        </authorList>
    </citation>
    <scope>NUCLEOTIDE SEQUENCE</scope>
    <source>
        <strain evidence="8">F2</strain>
    </source>
</reference>
<dbReference type="InterPro" id="IPR013689">
    <property type="entry name" value="RNA_helicase_ATP-dep_HrpB_C"/>
</dbReference>
<evidence type="ECO:0000313" key="8">
    <source>
        <dbReference type="EMBL" id="UTR81349.1"/>
    </source>
</evidence>
<sequence length="869" mass="91287">MIRTEALDRLPVRTAVPALERALDDRGVAVLCAPPGTGKTTLVPLVLAGLTGDGPVRRVVVAEPRRIAARAAARRMAWLLGERPGGRVGFTVRGERLVGPDTVVEVVTTGVLLQRLQRDQELAGVDVVIIDECHERHLDADTVAAFLLDVREAIRPDLRLVAASATTDAEGWARLLGDAPVVEAEGVSYPVEVVWAPPARPVRPPHGMRVDPALLTHVAATVRRALGERDGDVLCFLPGVGEIARVAGQLAGVDAEVLQVHGRAPAAVQDAVLAGSSGVRRVVLATSVAESSLTVPGVRVVVDSGLAREPRTDHARGLSALTTVRASQAAGRQRAGRAGREAAGAVYRCWEQAEDGRLARFPAPEIKVADLAAFALQAACWGDPDASSLALLDPPPAGAMGAAREVLGAIGAVDGGGRVTGRGVRMSRLGLHPRLARALLDGAAEVGARRAAEVVALLSEEPPREYGDDLAAALRTARRGQDGYAARWKQEVRRLSNQVDGGGSGFGPGPGSGSGSGSGKSPGSGVARGTSTGPHSGAAPRGSRSDDAVVGLVAALAFPERVARARGEGAFLMVSGTGAELGDSSRLRSAPWLAVAVADRPAHAASARVRLAAVVDEDTALLAAGRLRVRGEEVRWADGDVVARSVDRVGAVELAVRPLKQPDPGLVRGALVEGLEREGLGLLRWSRDSEQLRLRLAFLHRVVGAPWPDVSDGALLADPGAWLEPELSRARRRADLGRIDAGQALRRLLPWATGEAVRLDELAPERIEVPSGSRIRIEYGGEQPVLAVKLQELFGLAETPRVAGVPVLVHLLSPAGRPAAVTADLASFWQDGYKAVRAELRGRYPKHPWPEDPATVPATRYTSARLKRS</sequence>
<dbReference type="PROSITE" id="PS51192">
    <property type="entry name" value="HELICASE_ATP_BIND_1"/>
    <property type="match status" value="1"/>
</dbReference>
<dbReference type="RefSeq" id="WP_255239598.1">
    <property type="nucleotide sequence ID" value="NZ_CP101397.1"/>
</dbReference>
<dbReference type="GO" id="GO:0004386">
    <property type="term" value="F:helicase activity"/>
    <property type="evidence" value="ECO:0007669"/>
    <property type="project" value="UniProtKB-KW"/>
</dbReference>
<feature type="domain" description="Helicase C-terminal" evidence="7">
    <location>
        <begin position="221"/>
        <end position="382"/>
    </location>
</feature>
<feature type="region of interest" description="Disordered" evidence="5">
    <location>
        <begin position="844"/>
        <end position="869"/>
    </location>
</feature>
<dbReference type="CDD" id="cd17990">
    <property type="entry name" value="DEXHc_HrpB"/>
    <property type="match status" value="1"/>
</dbReference>
<evidence type="ECO:0000259" key="6">
    <source>
        <dbReference type="PROSITE" id="PS51192"/>
    </source>
</evidence>
<dbReference type="InterPro" id="IPR007502">
    <property type="entry name" value="Helicase-assoc_dom"/>
</dbReference>
<evidence type="ECO:0000256" key="3">
    <source>
        <dbReference type="ARBA" id="ARBA00022806"/>
    </source>
</evidence>
<keyword evidence="4" id="KW-0067">ATP-binding</keyword>
<dbReference type="PANTHER" id="PTHR43519:SF1">
    <property type="entry name" value="ATP-DEPENDENT RNA HELICASE HRPB"/>
    <property type="match status" value="1"/>
</dbReference>
<organism evidence="8 9">
    <name type="scientific">Streptomyces cavourensis</name>
    <dbReference type="NCBI Taxonomy" id="67258"/>
    <lineage>
        <taxon>Bacteria</taxon>
        <taxon>Bacillati</taxon>
        <taxon>Actinomycetota</taxon>
        <taxon>Actinomycetes</taxon>
        <taxon>Kitasatosporales</taxon>
        <taxon>Streptomycetaceae</taxon>
        <taxon>Streptomyces</taxon>
    </lineage>
</organism>
<dbReference type="Gene3D" id="3.40.50.300">
    <property type="entry name" value="P-loop containing nucleotide triphosphate hydrolases"/>
    <property type="match status" value="2"/>
</dbReference>
<dbReference type="Gene3D" id="1.20.120.1080">
    <property type="match status" value="1"/>
</dbReference>
<dbReference type="SUPFAM" id="SSF52540">
    <property type="entry name" value="P-loop containing nucleoside triphosphate hydrolases"/>
    <property type="match status" value="1"/>
</dbReference>
<dbReference type="Pfam" id="PF08482">
    <property type="entry name" value="HrpB_C"/>
    <property type="match status" value="1"/>
</dbReference>
<dbReference type="InterPro" id="IPR049614">
    <property type="entry name" value="HrpB_DEXH"/>
</dbReference>
<dbReference type="CDD" id="cd18791">
    <property type="entry name" value="SF2_C_RHA"/>
    <property type="match status" value="1"/>
</dbReference>